<dbReference type="KEGG" id="nar:Saro_3827"/>
<feature type="region of interest" description="Disordered" evidence="5">
    <location>
        <begin position="282"/>
        <end position="304"/>
    </location>
</feature>
<dbReference type="AlphaFoldDB" id="A4XFH5"/>
<keyword evidence="7" id="KW-0614">Plasmid</keyword>
<dbReference type="SUPFAM" id="SSF46785">
    <property type="entry name" value="Winged helix' DNA-binding domain"/>
    <property type="match status" value="1"/>
</dbReference>
<dbReference type="Gene3D" id="3.40.190.10">
    <property type="entry name" value="Periplasmic binding protein-like II"/>
    <property type="match status" value="2"/>
</dbReference>
<feature type="compositionally biased region" description="Pro residues" evidence="5">
    <location>
        <begin position="295"/>
        <end position="304"/>
    </location>
</feature>
<dbReference type="EMBL" id="CP000677">
    <property type="protein sequence ID" value="ABP64686.1"/>
    <property type="molecule type" value="Genomic_DNA"/>
</dbReference>
<dbReference type="InterPro" id="IPR005119">
    <property type="entry name" value="LysR_subst-bd"/>
</dbReference>
<dbReference type="InterPro" id="IPR036390">
    <property type="entry name" value="WH_DNA-bd_sf"/>
</dbReference>
<dbReference type="eggNOG" id="COG0583">
    <property type="taxonomic scope" value="Bacteria"/>
</dbReference>
<dbReference type="PANTHER" id="PTHR30346">
    <property type="entry name" value="TRANSCRIPTIONAL DUAL REGULATOR HCAR-RELATED"/>
    <property type="match status" value="1"/>
</dbReference>
<accession>A4XFH5</accession>
<feature type="domain" description="HTH lysR-type" evidence="6">
    <location>
        <begin position="1"/>
        <end position="58"/>
    </location>
</feature>
<organism evidence="7 8">
    <name type="scientific">Novosphingobium aromaticivorans (strain ATCC 700278 / DSM 12444 / CCUG 56034 / CIP 105152 / NBRC 16084 / F199)</name>
    <dbReference type="NCBI Taxonomy" id="279238"/>
    <lineage>
        <taxon>Bacteria</taxon>
        <taxon>Pseudomonadati</taxon>
        <taxon>Pseudomonadota</taxon>
        <taxon>Alphaproteobacteria</taxon>
        <taxon>Sphingomonadales</taxon>
        <taxon>Sphingomonadaceae</taxon>
        <taxon>Novosphingobium</taxon>
    </lineage>
</organism>
<dbReference type="PROSITE" id="PS50931">
    <property type="entry name" value="HTH_LYSR"/>
    <property type="match status" value="1"/>
</dbReference>
<dbReference type="Proteomes" id="UP000009134">
    <property type="component" value="Plasmid pNL2"/>
</dbReference>
<keyword evidence="2" id="KW-0805">Transcription regulation</keyword>
<keyword evidence="3" id="KW-0238">DNA-binding</keyword>
<comment type="similarity">
    <text evidence="1">Belongs to the LysR transcriptional regulatory family.</text>
</comment>
<dbReference type="HOGENOM" id="CLU_039613_6_4_5"/>
<evidence type="ECO:0000256" key="5">
    <source>
        <dbReference type="SAM" id="MobiDB-lite"/>
    </source>
</evidence>
<dbReference type="PANTHER" id="PTHR30346:SF17">
    <property type="entry name" value="LYSR FAMILY TRANSCRIPTIONAL REGULATOR"/>
    <property type="match status" value="1"/>
</dbReference>
<dbReference type="InterPro" id="IPR000847">
    <property type="entry name" value="LysR_HTH_N"/>
</dbReference>
<evidence type="ECO:0000256" key="4">
    <source>
        <dbReference type="ARBA" id="ARBA00023163"/>
    </source>
</evidence>
<dbReference type="Pfam" id="PF03466">
    <property type="entry name" value="LysR_substrate"/>
    <property type="match status" value="1"/>
</dbReference>
<protein>
    <submittedName>
        <fullName evidence="7">Transcriptional regulator, LysR family</fullName>
    </submittedName>
</protein>
<name>A4XFH5_NOVAD</name>
<sequence>MEIRHLRYFLAVVEMRGFTRAADHLGVSQPPLSRQIRDLEVELGVDLFERGTRPVQLTEAGRLLFEQATPVVAALDQIKPTIRRWKQLRRPRFAVGVVGSILHGDMPAMIRRFRAMMPEVEVELIEMITLEQVAALKTGRIDAGLGRVRIDDPAIVREVLFEEPLMVAVPVDSALAEAQGPVPIAALEGERVILYPSQPRPSYADQVMGLLARNAVVPAASREVREVQTALGLVAVGEGVAIVPEALSQTRHGNIVYRPLEGIGVVSPVILSQRAADGSAAARAFREAGRETWPNPGPSPDARS</sequence>
<evidence type="ECO:0000259" key="6">
    <source>
        <dbReference type="PROSITE" id="PS50931"/>
    </source>
</evidence>
<evidence type="ECO:0000256" key="1">
    <source>
        <dbReference type="ARBA" id="ARBA00009437"/>
    </source>
</evidence>
<reference evidence="7 8" key="1">
    <citation type="submission" date="2007-04" db="EMBL/GenBank/DDBJ databases">
        <title>Complete sequence of plasmid pNL2 of Novosphingobium aromaticivorans DSM 12444.</title>
        <authorList>
            <consortium name="US DOE Joint Genome Institute"/>
            <person name="Copeland A."/>
            <person name="Lucas S."/>
            <person name="Lapidus A."/>
            <person name="Barry K."/>
            <person name="Detter J.C."/>
            <person name="Glavina del Rio T."/>
            <person name="Hammon N."/>
            <person name="Israni S."/>
            <person name="Dalin E."/>
            <person name="Tice H."/>
            <person name="Pitluck S."/>
            <person name="Chertkov O."/>
            <person name="Han C."/>
            <person name="Thomson S."/>
            <person name="Schmutz J."/>
            <person name="Larimer F."/>
            <person name="Land M."/>
            <person name="Kyrpides N."/>
            <person name="Ivanova N."/>
            <person name="Fredrickson J."/>
            <person name="Romine M.F."/>
            <person name="Richardson P."/>
        </authorList>
    </citation>
    <scope>NUCLEOTIDE SEQUENCE [LARGE SCALE GENOMIC DNA]</scope>
    <source>
        <strain evidence="8">ATCC 700278 / DSM 12444 / CCUG 56034 / CIP 105152 / NBRC 16084 / F199</strain>
        <plasmid evidence="7 8">pNL2</plasmid>
    </source>
</reference>
<dbReference type="GO" id="GO:0003700">
    <property type="term" value="F:DNA-binding transcription factor activity"/>
    <property type="evidence" value="ECO:0007669"/>
    <property type="project" value="InterPro"/>
</dbReference>
<keyword evidence="8" id="KW-1185">Reference proteome</keyword>
<dbReference type="Gene3D" id="1.10.10.10">
    <property type="entry name" value="Winged helix-like DNA-binding domain superfamily/Winged helix DNA-binding domain"/>
    <property type="match status" value="1"/>
</dbReference>
<evidence type="ECO:0000256" key="2">
    <source>
        <dbReference type="ARBA" id="ARBA00023015"/>
    </source>
</evidence>
<dbReference type="SUPFAM" id="SSF53850">
    <property type="entry name" value="Periplasmic binding protein-like II"/>
    <property type="match status" value="1"/>
</dbReference>
<dbReference type="InterPro" id="IPR036388">
    <property type="entry name" value="WH-like_DNA-bd_sf"/>
</dbReference>
<dbReference type="Pfam" id="PF00126">
    <property type="entry name" value="HTH_1"/>
    <property type="match status" value="1"/>
</dbReference>
<dbReference type="GO" id="GO:0003677">
    <property type="term" value="F:DNA binding"/>
    <property type="evidence" value="ECO:0007669"/>
    <property type="project" value="UniProtKB-KW"/>
</dbReference>
<geneLocation type="plasmid" evidence="7 8">
    <name>pNL2</name>
</geneLocation>
<dbReference type="RefSeq" id="WP_011907065.1">
    <property type="nucleotide sequence ID" value="NC_009427.1"/>
</dbReference>
<dbReference type="FunFam" id="1.10.10.10:FF:000001">
    <property type="entry name" value="LysR family transcriptional regulator"/>
    <property type="match status" value="1"/>
</dbReference>
<dbReference type="GO" id="GO:0032993">
    <property type="term" value="C:protein-DNA complex"/>
    <property type="evidence" value="ECO:0007669"/>
    <property type="project" value="TreeGrafter"/>
</dbReference>
<gene>
    <name evidence="7" type="ordered locus">Saro_3827</name>
</gene>
<evidence type="ECO:0000313" key="7">
    <source>
        <dbReference type="EMBL" id="ABP64686.1"/>
    </source>
</evidence>
<proteinExistence type="inferred from homology"/>
<keyword evidence="4" id="KW-0804">Transcription</keyword>
<evidence type="ECO:0000256" key="3">
    <source>
        <dbReference type="ARBA" id="ARBA00023125"/>
    </source>
</evidence>
<evidence type="ECO:0000313" key="8">
    <source>
        <dbReference type="Proteomes" id="UP000009134"/>
    </source>
</evidence>
<dbReference type="PRINTS" id="PR00039">
    <property type="entry name" value="HTHLYSR"/>
</dbReference>